<evidence type="ECO:0000313" key="1">
    <source>
        <dbReference type="EMBL" id="MPM45556.1"/>
    </source>
</evidence>
<gene>
    <name evidence="1" type="ORF">SDC9_92244</name>
</gene>
<proteinExistence type="predicted"/>
<reference evidence="1" key="1">
    <citation type="submission" date="2019-08" db="EMBL/GenBank/DDBJ databases">
        <authorList>
            <person name="Kucharzyk K."/>
            <person name="Murdoch R.W."/>
            <person name="Higgins S."/>
            <person name="Loffler F."/>
        </authorList>
    </citation>
    <scope>NUCLEOTIDE SEQUENCE</scope>
</reference>
<dbReference type="EMBL" id="VSSQ01010923">
    <property type="protein sequence ID" value="MPM45556.1"/>
    <property type="molecule type" value="Genomic_DNA"/>
</dbReference>
<accession>A0A644ZXW6</accession>
<dbReference type="AlphaFoldDB" id="A0A644ZXW6"/>
<name>A0A644ZXW6_9ZZZZ</name>
<sequence length="47" mass="5571">MIFRITNMPTESAQLYLFVDFCDISNMGSLAYSEEQKNYHYNLVIFL</sequence>
<organism evidence="1">
    <name type="scientific">bioreactor metagenome</name>
    <dbReference type="NCBI Taxonomy" id="1076179"/>
    <lineage>
        <taxon>unclassified sequences</taxon>
        <taxon>metagenomes</taxon>
        <taxon>ecological metagenomes</taxon>
    </lineage>
</organism>
<comment type="caution">
    <text evidence="1">The sequence shown here is derived from an EMBL/GenBank/DDBJ whole genome shotgun (WGS) entry which is preliminary data.</text>
</comment>
<protein>
    <submittedName>
        <fullName evidence="1">Uncharacterized protein</fullName>
    </submittedName>
</protein>